<protein>
    <submittedName>
        <fullName evidence="1">Uncharacterized protein</fullName>
    </submittedName>
</protein>
<dbReference type="Proteomes" id="UP000828941">
    <property type="component" value="Chromosome 12"/>
</dbReference>
<name>A0ACB9L6C6_BAUVA</name>
<dbReference type="EMBL" id="CM039437">
    <property type="protein sequence ID" value="KAI4305290.1"/>
    <property type="molecule type" value="Genomic_DNA"/>
</dbReference>
<gene>
    <name evidence="1" type="ORF">L6164_028662</name>
</gene>
<organism evidence="1 2">
    <name type="scientific">Bauhinia variegata</name>
    <name type="common">Purple orchid tree</name>
    <name type="synonym">Phanera variegata</name>
    <dbReference type="NCBI Taxonomy" id="167791"/>
    <lineage>
        <taxon>Eukaryota</taxon>
        <taxon>Viridiplantae</taxon>
        <taxon>Streptophyta</taxon>
        <taxon>Embryophyta</taxon>
        <taxon>Tracheophyta</taxon>
        <taxon>Spermatophyta</taxon>
        <taxon>Magnoliopsida</taxon>
        <taxon>eudicotyledons</taxon>
        <taxon>Gunneridae</taxon>
        <taxon>Pentapetalae</taxon>
        <taxon>rosids</taxon>
        <taxon>fabids</taxon>
        <taxon>Fabales</taxon>
        <taxon>Fabaceae</taxon>
        <taxon>Cercidoideae</taxon>
        <taxon>Cercideae</taxon>
        <taxon>Bauhiniinae</taxon>
        <taxon>Bauhinia</taxon>
    </lineage>
</organism>
<keyword evidence="2" id="KW-1185">Reference proteome</keyword>
<reference evidence="1 2" key="1">
    <citation type="journal article" date="2022" name="DNA Res.">
        <title>Chromosomal-level genome assembly of the orchid tree Bauhinia variegata (Leguminosae; Cercidoideae) supports the allotetraploid origin hypothesis of Bauhinia.</title>
        <authorList>
            <person name="Zhong Y."/>
            <person name="Chen Y."/>
            <person name="Zheng D."/>
            <person name="Pang J."/>
            <person name="Liu Y."/>
            <person name="Luo S."/>
            <person name="Meng S."/>
            <person name="Qian L."/>
            <person name="Wei D."/>
            <person name="Dai S."/>
            <person name="Zhou R."/>
        </authorList>
    </citation>
    <scope>NUCLEOTIDE SEQUENCE [LARGE SCALE GENOMIC DNA]</scope>
    <source>
        <strain evidence="1">BV-YZ2020</strain>
    </source>
</reference>
<comment type="caution">
    <text evidence="1">The sequence shown here is derived from an EMBL/GenBank/DDBJ whole genome shotgun (WGS) entry which is preliminary data.</text>
</comment>
<evidence type="ECO:0000313" key="1">
    <source>
        <dbReference type="EMBL" id="KAI4305290.1"/>
    </source>
</evidence>
<evidence type="ECO:0000313" key="2">
    <source>
        <dbReference type="Proteomes" id="UP000828941"/>
    </source>
</evidence>
<accession>A0ACB9L6C6</accession>
<sequence>MAFQIRFCFCILFAFFLVCSARNTILFSDDDEGSANIVGRSLKMSLEDYGEPTANRGHDPSRNRNGAGWGGRRG</sequence>
<proteinExistence type="predicted"/>